<proteinExistence type="predicted"/>
<gene>
    <name evidence="2" type="ORF">QM524_01825</name>
</gene>
<keyword evidence="1" id="KW-1133">Transmembrane helix</keyword>
<name>A0ABT6Y313_9BACT</name>
<evidence type="ECO:0000313" key="3">
    <source>
        <dbReference type="Proteomes" id="UP001236507"/>
    </source>
</evidence>
<feature type="transmembrane region" description="Helical" evidence="1">
    <location>
        <begin position="12"/>
        <end position="30"/>
    </location>
</feature>
<keyword evidence="3" id="KW-1185">Reference proteome</keyword>
<reference evidence="2 3" key="1">
    <citation type="submission" date="2023-05" db="EMBL/GenBank/DDBJ databases">
        <title>Novel species of genus Flectobacillus isolated from stream in China.</title>
        <authorList>
            <person name="Lu H."/>
        </authorList>
    </citation>
    <scope>NUCLEOTIDE SEQUENCE [LARGE SCALE GENOMIC DNA]</scope>
    <source>
        <strain evidence="2 3">KCTC 42575</strain>
    </source>
</reference>
<dbReference type="RefSeq" id="WP_166554030.1">
    <property type="nucleotide sequence ID" value="NZ_JASHIF010000002.1"/>
</dbReference>
<protein>
    <submittedName>
        <fullName evidence="2">Uncharacterized protein</fullName>
    </submittedName>
</protein>
<evidence type="ECO:0000313" key="2">
    <source>
        <dbReference type="EMBL" id="MDI9857937.1"/>
    </source>
</evidence>
<keyword evidence="1" id="KW-0812">Transmembrane</keyword>
<organism evidence="2 3">
    <name type="scientific">Flectobacillus roseus</name>
    <dbReference type="NCBI Taxonomy" id="502259"/>
    <lineage>
        <taxon>Bacteria</taxon>
        <taxon>Pseudomonadati</taxon>
        <taxon>Bacteroidota</taxon>
        <taxon>Cytophagia</taxon>
        <taxon>Cytophagales</taxon>
        <taxon>Flectobacillaceae</taxon>
        <taxon>Flectobacillus</taxon>
    </lineage>
</organism>
<keyword evidence="1" id="KW-0472">Membrane</keyword>
<accession>A0ABT6Y313</accession>
<dbReference type="Proteomes" id="UP001236507">
    <property type="component" value="Unassembled WGS sequence"/>
</dbReference>
<comment type="caution">
    <text evidence="2">The sequence shown here is derived from an EMBL/GenBank/DDBJ whole genome shotgun (WGS) entry which is preliminary data.</text>
</comment>
<dbReference type="EMBL" id="JASHIF010000002">
    <property type="protein sequence ID" value="MDI9857937.1"/>
    <property type="molecule type" value="Genomic_DNA"/>
</dbReference>
<sequence length="45" mass="5319">MFNKLLKLGSFFVGLCIAGFYVSGMMLNFIQLRKEKELRKINKYE</sequence>
<evidence type="ECO:0000256" key="1">
    <source>
        <dbReference type="SAM" id="Phobius"/>
    </source>
</evidence>